<comment type="caution">
    <text evidence="1">The sequence shown here is derived from an EMBL/GenBank/DDBJ whole genome shotgun (WGS) entry which is preliminary data.</text>
</comment>
<dbReference type="AlphaFoldDB" id="A0A0W0F601"/>
<gene>
    <name evidence="1" type="ORF">WG66_15668</name>
</gene>
<accession>A0A0W0F601</accession>
<dbReference type="EMBL" id="LATX01002296">
    <property type="protein sequence ID" value="KTB31759.1"/>
    <property type="molecule type" value="Genomic_DNA"/>
</dbReference>
<evidence type="ECO:0000313" key="2">
    <source>
        <dbReference type="Proteomes" id="UP000054988"/>
    </source>
</evidence>
<name>A0A0W0F601_MONRR</name>
<reference evidence="1 2" key="1">
    <citation type="submission" date="2015-12" db="EMBL/GenBank/DDBJ databases">
        <title>Draft genome sequence of Moniliophthora roreri, the causal agent of frosty pod rot of cacao.</title>
        <authorList>
            <person name="Aime M.C."/>
            <person name="Diaz-Valderrama J.R."/>
            <person name="Kijpornyongpan T."/>
            <person name="Phillips-Mora W."/>
        </authorList>
    </citation>
    <scope>NUCLEOTIDE SEQUENCE [LARGE SCALE GENOMIC DNA]</scope>
    <source>
        <strain evidence="1 2">MCA 2952</strain>
    </source>
</reference>
<evidence type="ECO:0000313" key="1">
    <source>
        <dbReference type="EMBL" id="KTB31759.1"/>
    </source>
</evidence>
<sequence>MVIPSHCHCLLSLPAVLPTHTLSSTSNLHHHIGLLQIEDRNYYELIGSELAIPDVLHLQCIWGHMFELMIVSISLVGL</sequence>
<organism evidence="1 2">
    <name type="scientific">Moniliophthora roreri</name>
    <name type="common">Frosty pod rot fungus</name>
    <name type="synonym">Monilia roreri</name>
    <dbReference type="NCBI Taxonomy" id="221103"/>
    <lineage>
        <taxon>Eukaryota</taxon>
        <taxon>Fungi</taxon>
        <taxon>Dikarya</taxon>
        <taxon>Basidiomycota</taxon>
        <taxon>Agaricomycotina</taxon>
        <taxon>Agaricomycetes</taxon>
        <taxon>Agaricomycetidae</taxon>
        <taxon>Agaricales</taxon>
        <taxon>Marasmiineae</taxon>
        <taxon>Marasmiaceae</taxon>
        <taxon>Moniliophthora</taxon>
    </lineage>
</organism>
<proteinExistence type="predicted"/>
<protein>
    <submittedName>
        <fullName evidence="1">Uncharacterized protein</fullName>
    </submittedName>
</protein>
<dbReference type="Proteomes" id="UP000054988">
    <property type="component" value="Unassembled WGS sequence"/>
</dbReference>